<evidence type="ECO:0000313" key="7">
    <source>
        <dbReference type="Proteomes" id="UP000332594"/>
    </source>
</evidence>
<dbReference type="InterPro" id="IPR032783">
    <property type="entry name" value="AraC_lig"/>
</dbReference>
<accession>A0A485C3Q9</accession>
<sequence>MIESTNIPLRHDRLSAFLKAFGLSATLCDSAAPANLLIVDADGAGRPTHLLYRARTTAKLPTGVTLCAAASVDFGGSENPLVGALPDELSFSLAEQPALYGLADLIVAEVEVARCGGGTIRNRLCEVIVVLAIRKAIAAGTVDAGLLAGLAHPRLHVCLVAMHDEPRRKWQIAELMALADMSRGPFIALFRKTVGQPPAAYLNGWRLALGRSKLRSGASVKSAAAAVGFGSAAAFSRAFSRKFGYSPVQDKGREEERDGRGQAGSLTVAAGS</sequence>
<dbReference type="RefSeq" id="WP_134527264.1">
    <property type="nucleotide sequence ID" value="NZ_BJNO01000012.1"/>
</dbReference>
<evidence type="ECO:0000256" key="3">
    <source>
        <dbReference type="ARBA" id="ARBA00023163"/>
    </source>
</evidence>
<gene>
    <name evidence="6" type="ORF">NCTC13038_04284</name>
</gene>
<reference evidence="6 7" key="1">
    <citation type="submission" date="2019-03" db="EMBL/GenBank/DDBJ databases">
        <authorList>
            <consortium name="Pathogen Informatics"/>
        </authorList>
    </citation>
    <scope>NUCLEOTIDE SEQUENCE [LARGE SCALE GENOMIC DNA]</scope>
    <source>
        <strain evidence="6 7">NCTC13038</strain>
    </source>
</reference>
<dbReference type="SUPFAM" id="SSF46689">
    <property type="entry name" value="Homeodomain-like"/>
    <property type="match status" value="2"/>
</dbReference>
<dbReference type="PROSITE" id="PS00041">
    <property type="entry name" value="HTH_ARAC_FAMILY_1"/>
    <property type="match status" value="1"/>
</dbReference>
<dbReference type="PANTHER" id="PTHR46796">
    <property type="entry name" value="HTH-TYPE TRANSCRIPTIONAL ACTIVATOR RHAS-RELATED"/>
    <property type="match status" value="1"/>
</dbReference>
<evidence type="ECO:0000313" key="6">
    <source>
        <dbReference type="EMBL" id="VFS80845.1"/>
    </source>
</evidence>
<keyword evidence="1" id="KW-0805">Transcription regulation</keyword>
<evidence type="ECO:0000256" key="1">
    <source>
        <dbReference type="ARBA" id="ARBA00023015"/>
    </source>
</evidence>
<dbReference type="Pfam" id="PF12852">
    <property type="entry name" value="Cupin_6"/>
    <property type="match status" value="1"/>
</dbReference>
<dbReference type="GO" id="GO:0043565">
    <property type="term" value="F:sequence-specific DNA binding"/>
    <property type="evidence" value="ECO:0007669"/>
    <property type="project" value="InterPro"/>
</dbReference>
<dbReference type="EMBL" id="CAADJG010000002">
    <property type="protein sequence ID" value="VFS80845.1"/>
    <property type="molecule type" value="Genomic_DNA"/>
</dbReference>
<evidence type="ECO:0000256" key="4">
    <source>
        <dbReference type="SAM" id="MobiDB-lite"/>
    </source>
</evidence>
<dbReference type="Gene3D" id="1.10.10.60">
    <property type="entry name" value="Homeodomain-like"/>
    <property type="match status" value="1"/>
</dbReference>
<evidence type="ECO:0000259" key="5">
    <source>
        <dbReference type="PROSITE" id="PS01124"/>
    </source>
</evidence>
<dbReference type="InterPro" id="IPR018062">
    <property type="entry name" value="HTH_AraC-typ_CS"/>
</dbReference>
<dbReference type="InterPro" id="IPR009057">
    <property type="entry name" value="Homeodomain-like_sf"/>
</dbReference>
<dbReference type="Proteomes" id="UP000332594">
    <property type="component" value="Unassembled WGS sequence"/>
</dbReference>
<dbReference type="InterPro" id="IPR050204">
    <property type="entry name" value="AraC_XylS_family_regulators"/>
</dbReference>
<dbReference type="GO" id="GO:0003700">
    <property type="term" value="F:DNA-binding transcription factor activity"/>
    <property type="evidence" value="ECO:0007669"/>
    <property type="project" value="InterPro"/>
</dbReference>
<evidence type="ECO:0000256" key="2">
    <source>
        <dbReference type="ARBA" id="ARBA00023125"/>
    </source>
</evidence>
<dbReference type="AlphaFoldDB" id="A0A485C3Q9"/>
<name>A0A485C3Q9_RAOTE</name>
<dbReference type="SMART" id="SM00342">
    <property type="entry name" value="HTH_ARAC"/>
    <property type="match status" value="1"/>
</dbReference>
<keyword evidence="2" id="KW-0238">DNA-binding</keyword>
<protein>
    <submittedName>
        <fullName evidence="6">Transcriptional activator FtrA</fullName>
    </submittedName>
</protein>
<dbReference type="Pfam" id="PF12833">
    <property type="entry name" value="HTH_18"/>
    <property type="match status" value="1"/>
</dbReference>
<dbReference type="InterPro" id="IPR018060">
    <property type="entry name" value="HTH_AraC"/>
</dbReference>
<dbReference type="PROSITE" id="PS01124">
    <property type="entry name" value="HTH_ARAC_FAMILY_2"/>
    <property type="match status" value="1"/>
</dbReference>
<feature type="region of interest" description="Disordered" evidence="4">
    <location>
        <begin position="248"/>
        <end position="272"/>
    </location>
</feature>
<proteinExistence type="predicted"/>
<feature type="domain" description="HTH araC/xylS-type" evidence="5">
    <location>
        <begin position="156"/>
        <end position="253"/>
    </location>
</feature>
<keyword evidence="3" id="KW-0804">Transcription</keyword>
<feature type="compositionally biased region" description="Basic and acidic residues" evidence="4">
    <location>
        <begin position="250"/>
        <end position="260"/>
    </location>
</feature>
<dbReference type="PANTHER" id="PTHR46796:SF7">
    <property type="entry name" value="ARAC FAMILY TRANSCRIPTIONAL REGULATOR"/>
    <property type="match status" value="1"/>
</dbReference>
<organism evidence="6 7">
    <name type="scientific">Raoultella terrigena</name>
    <name type="common">Klebsiella terrigena</name>
    <dbReference type="NCBI Taxonomy" id="577"/>
    <lineage>
        <taxon>Bacteria</taxon>
        <taxon>Pseudomonadati</taxon>
        <taxon>Pseudomonadota</taxon>
        <taxon>Gammaproteobacteria</taxon>
        <taxon>Enterobacterales</taxon>
        <taxon>Enterobacteriaceae</taxon>
        <taxon>Klebsiella/Raoultella group</taxon>
        <taxon>Raoultella</taxon>
    </lineage>
</organism>